<keyword evidence="3" id="KW-1133">Transmembrane helix</keyword>
<evidence type="ECO:0000313" key="6">
    <source>
        <dbReference type="Proteomes" id="UP001218188"/>
    </source>
</evidence>
<protein>
    <submittedName>
        <fullName evidence="5">Glycosyl transferase family 90-domain-containing protein</fullName>
    </submittedName>
</protein>
<dbReference type="PANTHER" id="PTHR12203">
    <property type="entry name" value="KDEL LYS-ASP-GLU-LEU CONTAINING - RELATED"/>
    <property type="match status" value="1"/>
</dbReference>
<feature type="transmembrane region" description="Helical" evidence="3">
    <location>
        <begin position="42"/>
        <end position="62"/>
    </location>
</feature>
<keyword evidence="3" id="KW-0812">Transmembrane</keyword>
<dbReference type="SMART" id="SM00672">
    <property type="entry name" value="CAP10"/>
    <property type="match status" value="1"/>
</dbReference>
<evidence type="ECO:0000313" key="5">
    <source>
        <dbReference type="EMBL" id="KAJ7043289.1"/>
    </source>
</evidence>
<feature type="domain" description="Glycosyl transferase CAP10" evidence="4">
    <location>
        <begin position="283"/>
        <end position="536"/>
    </location>
</feature>
<comment type="similarity">
    <text evidence="1">Belongs to the glycosyltransferase 90 family.</text>
</comment>
<evidence type="ECO:0000256" key="3">
    <source>
        <dbReference type="SAM" id="Phobius"/>
    </source>
</evidence>
<organism evidence="5 6">
    <name type="scientific">Mycena alexandri</name>
    <dbReference type="NCBI Taxonomy" id="1745969"/>
    <lineage>
        <taxon>Eukaryota</taxon>
        <taxon>Fungi</taxon>
        <taxon>Dikarya</taxon>
        <taxon>Basidiomycota</taxon>
        <taxon>Agaricomycotina</taxon>
        <taxon>Agaricomycetes</taxon>
        <taxon>Agaricomycetidae</taxon>
        <taxon>Agaricales</taxon>
        <taxon>Marasmiineae</taxon>
        <taxon>Mycenaceae</taxon>
        <taxon>Mycena</taxon>
    </lineage>
</organism>
<keyword evidence="2 5" id="KW-0808">Transferase</keyword>
<dbReference type="PANTHER" id="PTHR12203:SF35">
    <property type="entry name" value="PROTEIN O-GLUCOSYLTRANSFERASE 1"/>
    <property type="match status" value="1"/>
</dbReference>
<reference evidence="5" key="1">
    <citation type="submission" date="2023-03" db="EMBL/GenBank/DDBJ databases">
        <title>Massive genome expansion in bonnet fungi (Mycena s.s.) driven by repeated elements and novel gene families across ecological guilds.</title>
        <authorList>
            <consortium name="Lawrence Berkeley National Laboratory"/>
            <person name="Harder C.B."/>
            <person name="Miyauchi S."/>
            <person name="Viragh M."/>
            <person name="Kuo A."/>
            <person name="Thoen E."/>
            <person name="Andreopoulos B."/>
            <person name="Lu D."/>
            <person name="Skrede I."/>
            <person name="Drula E."/>
            <person name="Henrissat B."/>
            <person name="Morin E."/>
            <person name="Kohler A."/>
            <person name="Barry K."/>
            <person name="LaButti K."/>
            <person name="Morin E."/>
            <person name="Salamov A."/>
            <person name="Lipzen A."/>
            <person name="Mereny Z."/>
            <person name="Hegedus B."/>
            <person name="Baldrian P."/>
            <person name="Stursova M."/>
            <person name="Weitz H."/>
            <person name="Taylor A."/>
            <person name="Grigoriev I.V."/>
            <person name="Nagy L.G."/>
            <person name="Martin F."/>
            <person name="Kauserud H."/>
        </authorList>
    </citation>
    <scope>NUCLEOTIDE SEQUENCE</scope>
    <source>
        <strain evidence="5">CBHHK200</strain>
    </source>
</reference>
<dbReference type="InterPro" id="IPR006598">
    <property type="entry name" value="CAP10"/>
</dbReference>
<dbReference type="EMBL" id="JARJCM010000010">
    <property type="protein sequence ID" value="KAJ7043289.1"/>
    <property type="molecule type" value="Genomic_DNA"/>
</dbReference>
<name>A0AAD6TBT2_9AGAR</name>
<keyword evidence="3" id="KW-0472">Membrane</keyword>
<gene>
    <name evidence="5" type="ORF">C8F04DRAFT_1074337</name>
</gene>
<proteinExistence type="inferred from homology"/>
<dbReference type="AlphaFoldDB" id="A0AAD6TBT2"/>
<evidence type="ECO:0000256" key="1">
    <source>
        <dbReference type="ARBA" id="ARBA00010118"/>
    </source>
</evidence>
<sequence length="545" mass="62654">MSTHTHNREDSSSQLLPSYRRHKDEENSYFSIHPLSRTSCRYWMPFVSALTLVGMFSGVVYIPSHHKPWHNSSTDVNTTHERPLHIPTTSPELIAQHSIDELYGRQSHTLEEAAARYTLKYGRVPPPNYDKWFRFAQDSHCLIDDYDRIHRDFEPFYQLAREHPNRFQNMIDNGRSMMLKDPRGMMTMSIRQGEVQLPAYSSTSFDGDLQAIVQQFAHILPDMEFLLNGRDEPRVVFNVGAAGAQEDAMRLKDPNPFHIAPVPTADFFRQQSGCDISSTPSGFVLNPVDDIAFLSSSSNSDFTTDLWPLLSMTKISPCFSDILFPSVSYYDQSSLSGKFAHTNDFVWEDKKPILYWRGTSNGGHIYGQNYRHFPRFRLIELARNHSELIDARMTAFAETLCTTDCDRDGIIEEYNIEGPPAPKEEVYRFKYLLDVDGNTFSGRYLDLLRSGSLVFKSTAFEEYFSDWLRPYEHYIPVRPDLSDLAAKVEWARQNDAEARVIQARGMEFAQRVISDKQNSCYFSAVLLEWAQLQSLALNETGNTAR</sequence>
<evidence type="ECO:0000256" key="2">
    <source>
        <dbReference type="ARBA" id="ARBA00022679"/>
    </source>
</evidence>
<comment type="caution">
    <text evidence="5">The sequence shown here is derived from an EMBL/GenBank/DDBJ whole genome shotgun (WGS) entry which is preliminary data.</text>
</comment>
<dbReference type="Pfam" id="PF05686">
    <property type="entry name" value="Glyco_transf_90"/>
    <property type="match status" value="1"/>
</dbReference>
<dbReference type="GO" id="GO:0016740">
    <property type="term" value="F:transferase activity"/>
    <property type="evidence" value="ECO:0007669"/>
    <property type="project" value="UniProtKB-KW"/>
</dbReference>
<accession>A0AAD6TBT2</accession>
<dbReference type="Proteomes" id="UP001218188">
    <property type="component" value="Unassembled WGS sequence"/>
</dbReference>
<dbReference type="InterPro" id="IPR051091">
    <property type="entry name" value="O-Glucosyltr/Glycosyltrsf_90"/>
</dbReference>
<keyword evidence="6" id="KW-1185">Reference proteome</keyword>
<evidence type="ECO:0000259" key="4">
    <source>
        <dbReference type="SMART" id="SM00672"/>
    </source>
</evidence>